<sequence length="197" mass="22193">MNATSFLKLSNQPRLALNPSTPCDDSPSVSVTSRLRSWKMAPAFSQIIASETESPANCFSLIHNKSSCSISSCILIRSFEIMVTPLEGYSFFVASFCLMVVDIVEELRPCSFAKSMIRKPRSCFAIISCFTSIEIIFLGFYFSSVLSLTLGSMVKITKYAEYSIYAIQNDTKNRHKENNTSWRPYRGLWSQQPNRAT</sequence>
<proteinExistence type="predicted"/>
<keyword evidence="2" id="KW-1133">Transmembrane helix</keyword>
<evidence type="ECO:0000313" key="4">
    <source>
        <dbReference type="Proteomes" id="UP000887013"/>
    </source>
</evidence>
<feature type="transmembrane region" description="Helical" evidence="2">
    <location>
        <begin position="124"/>
        <end position="143"/>
    </location>
</feature>
<keyword evidence="2" id="KW-0472">Membrane</keyword>
<reference evidence="3" key="1">
    <citation type="submission" date="2020-08" db="EMBL/GenBank/DDBJ databases">
        <title>Multicomponent nature underlies the extraordinary mechanical properties of spider dragline silk.</title>
        <authorList>
            <person name="Kono N."/>
            <person name="Nakamura H."/>
            <person name="Mori M."/>
            <person name="Yoshida Y."/>
            <person name="Ohtoshi R."/>
            <person name="Malay A.D."/>
            <person name="Moran D.A.P."/>
            <person name="Tomita M."/>
            <person name="Numata K."/>
            <person name="Arakawa K."/>
        </authorList>
    </citation>
    <scope>NUCLEOTIDE SEQUENCE</scope>
</reference>
<keyword evidence="2" id="KW-0812">Transmembrane</keyword>
<dbReference type="AlphaFoldDB" id="A0A8X6KEG3"/>
<dbReference type="Proteomes" id="UP000887013">
    <property type="component" value="Unassembled WGS sequence"/>
</dbReference>
<evidence type="ECO:0000256" key="1">
    <source>
        <dbReference type="SAM" id="MobiDB-lite"/>
    </source>
</evidence>
<feature type="region of interest" description="Disordered" evidence="1">
    <location>
        <begin position="175"/>
        <end position="197"/>
    </location>
</feature>
<keyword evidence="4" id="KW-1185">Reference proteome</keyword>
<gene>
    <name evidence="3" type="ORF">NPIL_90711</name>
</gene>
<comment type="caution">
    <text evidence="3">The sequence shown here is derived from an EMBL/GenBank/DDBJ whole genome shotgun (WGS) entry which is preliminary data.</text>
</comment>
<organism evidence="3 4">
    <name type="scientific">Nephila pilipes</name>
    <name type="common">Giant wood spider</name>
    <name type="synonym">Nephila maculata</name>
    <dbReference type="NCBI Taxonomy" id="299642"/>
    <lineage>
        <taxon>Eukaryota</taxon>
        <taxon>Metazoa</taxon>
        <taxon>Ecdysozoa</taxon>
        <taxon>Arthropoda</taxon>
        <taxon>Chelicerata</taxon>
        <taxon>Arachnida</taxon>
        <taxon>Araneae</taxon>
        <taxon>Araneomorphae</taxon>
        <taxon>Entelegynae</taxon>
        <taxon>Araneoidea</taxon>
        <taxon>Nephilidae</taxon>
        <taxon>Nephila</taxon>
    </lineage>
</organism>
<evidence type="ECO:0000313" key="3">
    <source>
        <dbReference type="EMBL" id="GFS43341.1"/>
    </source>
</evidence>
<accession>A0A8X6KEG3</accession>
<evidence type="ECO:0000256" key="2">
    <source>
        <dbReference type="SAM" id="Phobius"/>
    </source>
</evidence>
<protein>
    <submittedName>
        <fullName evidence="3">Uncharacterized protein</fullName>
    </submittedName>
</protein>
<name>A0A8X6KEG3_NEPPI</name>
<dbReference type="EMBL" id="BMAW01044200">
    <property type="protein sequence ID" value="GFS43341.1"/>
    <property type="molecule type" value="Genomic_DNA"/>
</dbReference>